<sequence length="47" mass="5245">MFREVALVGVNAVVGVRVEASVVDKIIDLREKRSRNDGITRPISLHE</sequence>
<protein>
    <submittedName>
        <fullName evidence="1">Uncharacterized protein</fullName>
    </submittedName>
</protein>
<dbReference type="EMBL" id="CP091430">
    <property type="protein sequence ID" value="UVI29445.1"/>
    <property type="molecule type" value="Genomic_DNA"/>
</dbReference>
<proteinExistence type="predicted"/>
<evidence type="ECO:0000313" key="1">
    <source>
        <dbReference type="EMBL" id="UVI29445.1"/>
    </source>
</evidence>
<organism evidence="1 2">
    <name type="scientific">Paenibacillus spongiae</name>
    <dbReference type="NCBI Taxonomy" id="2909671"/>
    <lineage>
        <taxon>Bacteria</taxon>
        <taxon>Bacillati</taxon>
        <taxon>Bacillota</taxon>
        <taxon>Bacilli</taxon>
        <taxon>Bacillales</taxon>
        <taxon>Paenibacillaceae</taxon>
        <taxon>Paenibacillus</taxon>
    </lineage>
</organism>
<dbReference type="Proteomes" id="UP001057877">
    <property type="component" value="Chromosome"/>
</dbReference>
<gene>
    <name evidence="1" type="ORF">L1F29_29170</name>
</gene>
<accession>A0ABY5SA90</accession>
<keyword evidence="2" id="KW-1185">Reference proteome</keyword>
<evidence type="ECO:0000313" key="2">
    <source>
        <dbReference type="Proteomes" id="UP001057877"/>
    </source>
</evidence>
<name>A0ABY5SA90_9BACL</name>
<reference evidence="1" key="1">
    <citation type="submission" date="2022-01" db="EMBL/GenBank/DDBJ databases">
        <title>Paenibacillus spongiae sp. nov., isolated from marine sponge.</title>
        <authorList>
            <person name="Li Z."/>
            <person name="Zhang M."/>
        </authorList>
    </citation>
    <scope>NUCLEOTIDE SEQUENCE</scope>
    <source>
        <strain evidence="1">PHS-Z3</strain>
    </source>
</reference>
<dbReference type="RefSeq" id="WP_258385534.1">
    <property type="nucleotide sequence ID" value="NZ_CP091430.1"/>
</dbReference>